<gene>
    <name evidence="1" type="ORF">AVEN_65213_1</name>
</gene>
<sequence length="165" mass="19011">MPHGVVKLDVRLISFAKHYLHPYDCNPSSHDTSRLRHLQHLAATEYASILRPPGFLGSLGAVFALLAKSECTPFQFAERQKRGRIRASEACKVKVSWFTLAMRFDVCHDDTKFFMTSSPSPPRDPNPGFATEDRNYFLEGELNDNYLQRYHYFCWLYVVCGMRGK</sequence>
<dbReference type="Proteomes" id="UP000499080">
    <property type="component" value="Unassembled WGS sequence"/>
</dbReference>
<name>A0A4Y2AFK5_ARAVE</name>
<keyword evidence="2" id="KW-1185">Reference proteome</keyword>
<dbReference type="AlphaFoldDB" id="A0A4Y2AFK5"/>
<comment type="caution">
    <text evidence="1">The sequence shown here is derived from an EMBL/GenBank/DDBJ whole genome shotgun (WGS) entry which is preliminary data.</text>
</comment>
<protein>
    <submittedName>
        <fullName evidence="1">Uncharacterized protein</fullName>
    </submittedName>
</protein>
<evidence type="ECO:0000313" key="1">
    <source>
        <dbReference type="EMBL" id="GBL78632.1"/>
    </source>
</evidence>
<organism evidence="1 2">
    <name type="scientific">Araneus ventricosus</name>
    <name type="common">Orbweaver spider</name>
    <name type="synonym">Epeira ventricosa</name>
    <dbReference type="NCBI Taxonomy" id="182803"/>
    <lineage>
        <taxon>Eukaryota</taxon>
        <taxon>Metazoa</taxon>
        <taxon>Ecdysozoa</taxon>
        <taxon>Arthropoda</taxon>
        <taxon>Chelicerata</taxon>
        <taxon>Arachnida</taxon>
        <taxon>Araneae</taxon>
        <taxon>Araneomorphae</taxon>
        <taxon>Entelegynae</taxon>
        <taxon>Araneoidea</taxon>
        <taxon>Araneidae</taxon>
        <taxon>Araneus</taxon>
    </lineage>
</organism>
<evidence type="ECO:0000313" key="2">
    <source>
        <dbReference type="Proteomes" id="UP000499080"/>
    </source>
</evidence>
<reference evidence="1 2" key="1">
    <citation type="journal article" date="2019" name="Sci. Rep.">
        <title>Orb-weaving spider Araneus ventricosus genome elucidates the spidroin gene catalogue.</title>
        <authorList>
            <person name="Kono N."/>
            <person name="Nakamura H."/>
            <person name="Ohtoshi R."/>
            <person name="Moran D.A.P."/>
            <person name="Shinohara A."/>
            <person name="Yoshida Y."/>
            <person name="Fujiwara M."/>
            <person name="Mori M."/>
            <person name="Tomita M."/>
            <person name="Arakawa K."/>
        </authorList>
    </citation>
    <scope>NUCLEOTIDE SEQUENCE [LARGE SCALE GENOMIC DNA]</scope>
</reference>
<accession>A0A4Y2AFK5</accession>
<dbReference type="EMBL" id="BGPR01000016">
    <property type="protein sequence ID" value="GBL78632.1"/>
    <property type="molecule type" value="Genomic_DNA"/>
</dbReference>
<proteinExistence type="predicted"/>